<feature type="compositionally biased region" description="Basic residues" evidence="8">
    <location>
        <begin position="1"/>
        <end position="10"/>
    </location>
</feature>
<name>A0ABT9W3J3_9BACI</name>
<evidence type="ECO:0000256" key="7">
    <source>
        <dbReference type="HAMAP-Rule" id="MF_01972"/>
    </source>
</evidence>
<comment type="caution">
    <text evidence="9">The sequence shown here is derived from an EMBL/GenBank/DDBJ whole genome shotgun (WGS) entry which is preliminary data.</text>
</comment>
<proteinExistence type="inferred from homology"/>
<dbReference type="HAMAP" id="MF_01972">
    <property type="entry name" value="T23O"/>
    <property type="match status" value="1"/>
</dbReference>
<evidence type="ECO:0000256" key="3">
    <source>
        <dbReference type="ARBA" id="ARBA00022964"/>
    </source>
</evidence>
<comment type="cofactor">
    <cofactor evidence="7">
        <name>heme</name>
        <dbReference type="ChEBI" id="CHEBI:30413"/>
    </cofactor>
    <text evidence="7">Binds 1 heme group per subunit.</text>
</comment>
<organism evidence="9 10">
    <name type="scientific">Caldalkalibacillus horti</name>
    <dbReference type="NCBI Taxonomy" id="77523"/>
    <lineage>
        <taxon>Bacteria</taxon>
        <taxon>Bacillati</taxon>
        <taxon>Bacillota</taxon>
        <taxon>Bacilli</taxon>
        <taxon>Bacillales</taxon>
        <taxon>Bacillaceae</taxon>
        <taxon>Caldalkalibacillus</taxon>
    </lineage>
</organism>
<feature type="region of interest" description="Disordered" evidence="8">
    <location>
        <begin position="1"/>
        <end position="28"/>
    </location>
</feature>
<dbReference type="InterPro" id="IPR017485">
    <property type="entry name" value="Trp_2-3-dOase_bac"/>
</dbReference>
<keyword evidence="5 7" id="KW-0408">Iron</keyword>
<protein>
    <recommendedName>
        <fullName evidence="7">Tryptophan 2,3-dioxygenase</fullName>
        <shortName evidence="7">TDO</shortName>
        <ecNumber evidence="7">1.13.11.11</ecNumber>
    </recommendedName>
    <alternativeName>
        <fullName evidence="7">Tryptamin 2,3-dioxygenase</fullName>
    </alternativeName>
    <alternativeName>
        <fullName evidence="7">Tryptophan oxygenase</fullName>
        <shortName evidence="7">TO</shortName>
        <shortName evidence="7">TRPO</shortName>
    </alternativeName>
    <alternativeName>
        <fullName evidence="7">Tryptophan pyrrolase</fullName>
    </alternativeName>
    <alternativeName>
        <fullName evidence="7">Tryptophanase</fullName>
    </alternativeName>
</protein>
<dbReference type="EMBL" id="JAUSTY010000018">
    <property type="protein sequence ID" value="MDQ0167644.1"/>
    <property type="molecule type" value="Genomic_DNA"/>
</dbReference>
<dbReference type="PANTHER" id="PTHR10138">
    <property type="entry name" value="TRYPTOPHAN 2,3-DIOXYGENASE"/>
    <property type="match status" value="1"/>
</dbReference>
<comment type="catalytic activity">
    <reaction evidence="7">
        <text>L-tryptophan + O2 = N-formyl-L-kynurenine</text>
        <dbReference type="Rhea" id="RHEA:24536"/>
        <dbReference type="ChEBI" id="CHEBI:15379"/>
        <dbReference type="ChEBI" id="CHEBI:57912"/>
        <dbReference type="ChEBI" id="CHEBI:58629"/>
        <dbReference type="EC" id="1.13.11.11"/>
    </reaction>
</comment>
<gene>
    <name evidence="7" type="primary">kynA</name>
    <name evidence="9" type="ORF">J2S11_003571</name>
</gene>
<dbReference type="EC" id="1.13.11.11" evidence="7"/>
<feature type="binding site" evidence="7">
    <location>
        <position position="127"/>
    </location>
    <ligand>
        <name>substrate</name>
    </ligand>
</feature>
<feature type="binding site" evidence="7">
    <location>
        <begin position="65"/>
        <end position="69"/>
    </location>
    <ligand>
        <name>substrate</name>
    </ligand>
</feature>
<comment type="similarity">
    <text evidence="7">Belongs to the tryptophan 2,3-dioxygenase family.</text>
</comment>
<comment type="pathway">
    <text evidence="7">Amino-acid degradation; L-tryptophan degradation via kynurenine pathway; L-kynurenine from L-tryptophan: step 1/2.</text>
</comment>
<keyword evidence="1 7" id="KW-0349">Heme</keyword>
<dbReference type="InterPro" id="IPR004981">
    <property type="entry name" value="Trp_2_3_dOase"/>
</dbReference>
<dbReference type="GO" id="GO:0004833">
    <property type="term" value="F:L-tryptophan 2,3-dioxygenase activity"/>
    <property type="evidence" value="ECO:0007669"/>
    <property type="project" value="UniProtKB-EC"/>
</dbReference>
<evidence type="ECO:0000256" key="4">
    <source>
        <dbReference type="ARBA" id="ARBA00023002"/>
    </source>
</evidence>
<keyword evidence="10" id="KW-1185">Reference proteome</keyword>
<dbReference type="Gene3D" id="1.20.58.480">
    <property type="match status" value="1"/>
</dbReference>
<dbReference type="PANTHER" id="PTHR10138:SF0">
    <property type="entry name" value="TRYPTOPHAN 2,3-DIOXYGENASE"/>
    <property type="match status" value="1"/>
</dbReference>
<evidence type="ECO:0000256" key="2">
    <source>
        <dbReference type="ARBA" id="ARBA00022723"/>
    </source>
</evidence>
<dbReference type="InterPro" id="IPR037217">
    <property type="entry name" value="Trp/Indoleamine_2_3_dOase-like"/>
</dbReference>
<keyword evidence="3 7" id="KW-0223">Dioxygenase</keyword>
<evidence type="ECO:0000256" key="1">
    <source>
        <dbReference type="ARBA" id="ARBA00022617"/>
    </source>
</evidence>
<comment type="function">
    <text evidence="7">Heme-dependent dioxygenase that catalyzes the oxidative cleavage of the L-tryptophan (L-Trp) pyrrole ring and converts L-tryptophan to N-formyl-L-kynurenine. Catalyzes the oxidative cleavage of the indole moiety.</text>
</comment>
<reference evidence="9 10" key="1">
    <citation type="submission" date="2023-07" db="EMBL/GenBank/DDBJ databases">
        <title>Genomic Encyclopedia of Type Strains, Phase IV (KMG-IV): sequencing the most valuable type-strain genomes for metagenomic binning, comparative biology and taxonomic classification.</title>
        <authorList>
            <person name="Goeker M."/>
        </authorList>
    </citation>
    <scope>NUCLEOTIDE SEQUENCE [LARGE SCALE GENOMIC DNA]</scope>
    <source>
        <strain evidence="9 10">DSM 12751</strain>
    </source>
</reference>
<feature type="binding site" evidence="7">
    <location>
        <position position="268"/>
    </location>
    <ligand>
        <name>substrate</name>
    </ligand>
</feature>
<keyword evidence="4 7" id="KW-0560">Oxidoreductase</keyword>
<evidence type="ECO:0000256" key="6">
    <source>
        <dbReference type="ARBA" id="ARBA00023079"/>
    </source>
</evidence>
<dbReference type="NCBIfam" id="TIGR03036">
    <property type="entry name" value="trp_2_3_diox"/>
    <property type="match status" value="1"/>
</dbReference>
<dbReference type="Pfam" id="PF03301">
    <property type="entry name" value="Trp_dioxygenase"/>
    <property type="match status" value="1"/>
</dbReference>
<accession>A0ABT9W3J3</accession>
<evidence type="ECO:0000313" key="10">
    <source>
        <dbReference type="Proteomes" id="UP001235840"/>
    </source>
</evidence>
<keyword evidence="2 7" id="KW-0479">Metal-binding</keyword>
<keyword evidence="6 7" id="KW-0823">Tryptophan catabolism</keyword>
<dbReference type="Proteomes" id="UP001235840">
    <property type="component" value="Unassembled WGS sequence"/>
</dbReference>
<feature type="binding site" evidence="7">
    <location>
        <position position="131"/>
    </location>
    <ligand>
        <name>substrate</name>
    </ligand>
</feature>
<dbReference type="SUPFAM" id="SSF140959">
    <property type="entry name" value="Indolic compounds 2,3-dioxygenase-like"/>
    <property type="match status" value="1"/>
</dbReference>
<sequence>MNQFKRKRSNHMTERNRQKHVSPTENESNIHTDFLQNMTYGDYLQLDQILSGQKRLSDHHDEMLFIIIHQVSELWMKLILHETKAAIESIKRDDLSTSFKQLARVSKIQNQIIQAWDVLSTLTPSEYMEFRDHLGQASGFQSYQYRLIEFALGYKTPHVLKIYEKDPKLLEVLTEAYHAPGLYDVAIQALAKAGFSIDSEVLNRDYSKAYEGNASVKEAWLAVYKQVDQNWDLYELAEKLVDIEDWLQQWRFRHMKTVERIIGFKTGTGGSSGVQYLKKVLDQRFFPELWDIRTEL</sequence>
<evidence type="ECO:0000256" key="8">
    <source>
        <dbReference type="SAM" id="MobiDB-lite"/>
    </source>
</evidence>
<comment type="subunit">
    <text evidence="7">Homotetramer.</text>
</comment>
<evidence type="ECO:0000313" key="9">
    <source>
        <dbReference type="EMBL" id="MDQ0167644.1"/>
    </source>
</evidence>
<feature type="binding site" description="axial binding residue" evidence="7">
    <location>
        <position position="254"/>
    </location>
    <ligand>
        <name>heme</name>
        <dbReference type="ChEBI" id="CHEBI:30413"/>
    </ligand>
    <ligandPart>
        <name>Fe</name>
        <dbReference type="ChEBI" id="CHEBI:18248"/>
    </ligandPart>
</feature>
<evidence type="ECO:0000256" key="5">
    <source>
        <dbReference type="ARBA" id="ARBA00023004"/>
    </source>
</evidence>